<organism evidence="2">
    <name type="scientific">Rhipicephalus zambeziensis</name>
    <dbReference type="NCBI Taxonomy" id="60191"/>
    <lineage>
        <taxon>Eukaryota</taxon>
        <taxon>Metazoa</taxon>
        <taxon>Ecdysozoa</taxon>
        <taxon>Arthropoda</taxon>
        <taxon>Chelicerata</taxon>
        <taxon>Arachnida</taxon>
        <taxon>Acari</taxon>
        <taxon>Parasitiformes</taxon>
        <taxon>Ixodida</taxon>
        <taxon>Ixodoidea</taxon>
        <taxon>Ixodidae</taxon>
        <taxon>Rhipicephalinae</taxon>
        <taxon>Rhipicephalus</taxon>
        <taxon>Rhipicephalus</taxon>
    </lineage>
</organism>
<feature type="chain" id="PRO_5012510893" evidence="1">
    <location>
        <begin position="34"/>
        <end position="218"/>
    </location>
</feature>
<feature type="signal peptide" evidence="1">
    <location>
        <begin position="1"/>
        <end position="33"/>
    </location>
</feature>
<dbReference type="EMBL" id="GFPF01003812">
    <property type="protein sequence ID" value="MAA14958.1"/>
    <property type="molecule type" value="Transcribed_RNA"/>
</dbReference>
<reference evidence="2" key="1">
    <citation type="journal article" date="2017" name="Parasit. Vectors">
        <title>Sialotranscriptomics of Rhipicephalus zambeziensis reveals intricate expression profiles of secretory proteins and suggests tight temporal transcriptional regulation during blood-feeding.</title>
        <authorList>
            <person name="de Castro M.H."/>
            <person name="de Klerk D."/>
            <person name="Pienaar R."/>
            <person name="Rees D.J.G."/>
            <person name="Mans B.J."/>
        </authorList>
    </citation>
    <scope>NUCLEOTIDE SEQUENCE</scope>
    <source>
        <tissue evidence="2">Salivary glands</tissue>
    </source>
</reference>
<accession>A0A224YB78</accession>
<dbReference type="Gene3D" id="2.40.128.20">
    <property type="match status" value="1"/>
</dbReference>
<evidence type="ECO:0000313" key="2">
    <source>
        <dbReference type="EMBL" id="MAA14958.1"/>
    </source>
</evidence>
<proteinExistence type="predicted"/>
<sequence>MTTFLSVIATMSTLLRILLATVAVFALQESALGQYPELNPDLQRFQNPPHCYPNNGEWVMTKRNFPYDHHFGGTAKCVKYERIGPIVGSGMNVRFSWCQDGYGRGCGSNVGRYVLTSTPGYSTRNQYNFFAVNGVGSFRMHTIYKDCSTCFVGRYRYALNGYGCIQWRRLSHTFNRRADYCDFIFDLFCGNAPKYQVYDDSCSRVIGGYNGNYGWWKK</sequence>
<keyword evidence="1" id="KW-0732">Signal</keyword>
<name>A0A224YB78_9ACAR</name>
<dbReference type="SUPFAM" id="SSF50814">
    <property type="entry name" value="Lipocalins"/>
    <property type="match status" value="1"/>
</dbReference>
<protein>
    <submittedName>
        <fullName evidence="2">Lipocalin</fullName>
    </submittedName>
</protein>
<evidence type="ECO:0000256" key="1">
    <source>
        <dbReference type="SAM" id="SignalP"/>
    </source>
</evidence>
<dbReference type="InterPro" id="IPR012674">
    <property type="entry name" value="Calycin"/>
</dbReference>
<dbReference type="AlphaFoldDB" id="A0A224YB78"/>